<comment type="similarity">
    <text evidence="2">Belongs to the bacterial solute-binding protein 5 family.</text>
</comment>
<dbReference type="GO" id="GO:1904680">
    <property type="term" value="F:peptide transmembrane transporter activity"/>
    <property type="evidence" value="ECO:0007669"/>
    <property type="project" value="TreeGrafter"/>
</dbReference>
<dbReference type="SUPFAM" id="SSF53850">
    <property type="entry name" value="Periplasmic binding protein-like II"/>
    <property type="match status" value="1"/>
</dbReference>
<protein>
    <submittedName>
        <fullName evidence="5">ABC transporter substrate-binding protein</fullName>
    </submittedName>
</protein>
<dbReference type="InterPro" id="IPR039424">
    <property type="entry name" value="SBP_5"/>
</dbReference>
<dbReference type="Gene3D" id="3.40.190.10">
    <property type="entry name" value="Periplasmic binding protein-like II"/>
    <property type="match status" value="1"/>
</dbReference>
<sequence length="554" mass="61614">MTKDSTTKSGYSRRDALRLMAAGGVACFAAPNLLGKPAFADTANPTGRVVVGLSQEPTVFNPLMAHIEVDDAVHFSVFDALFRMDPKGVLQPNLAAEVPTQKNGGISEDGLKWRVRLRDDVRWHDGEPFTSEDVKFTLELITNPKFRAWRTGGHSLVRDITVVSPTELTWRMEEAFAPYLSFLAETFMVPKHILEKEADPNTAAFNQAPVGTGAFKWAQRVAGDHLELVANPQYFAEGPYVERLVFKYIPDMTVLYTQFKSGDIDLADQAYITADHYEEASKLPGRVVTLEPGASLESIYLNLEKPQFKDPAVRQALYAAMDRKAIVDAIYFGVGTLTETFMPKESYYYNPNLPAQEFNLDLARKILDEAGWVPGSDGIREKDGVRLSFANATTAGNNLREQVQQFLQQTFAEIGVEMTISNLPAAVMWGEFWLKSQFDSAIAGVTYLIAADPDATNRLHTSAIGAKGGKGSNTAQYSNPEVDALLEKGARTFDPEARRQIYYRVQELVRQDLPFLPLFAYTNVVGRKEGLEGFEPNANTRTASWHAAAWRWQS</sequence>
<keyword evidence="3" id="KW-0732">Signal</keyword>
<proteinExistence type="inferred from homology"/>
<dbReference type="InterPro" id="IPR030678">
    <property type="entry name" value="Peptide/Ni-bd"/>
</dbReference>
<organism evidence="5 6">
    <name type="scientific">Rhizobium fredii</name>
    <name type="common">Sinorhizobium fredii</name>
    <dbReference type="NCBI Taxonomy" id="380"/>
    <lineage>
        <taxon>Bacteria</taxon>
        <taxon>Pseudomonadati</taxon>
        <taxon>Pseudomonadota</taxon>
        <taxon>Alphaproteobacteria</taxon>
        <taxon>Hyphomicrobiales</taxon>
        <taxon>Rhizobiaceae</taxon>
        <taxon>Sinorhizobium/Ensifer group</taxon>
        <taxon>Sinorhizobium</taxon>
    </lineage>
</organism>
<dbReference type="InterPro" id="IPR000914">
    <property type="entry name" value="SBP_5_dom"/>
</dbReference>
<dbReference type="PANTHER" id="PTHR30290:SF38">
    <property type="entry name" value="D,D-DIPEPTIDE-BINDING PERIPLASMIC PROTEIN DDPA-RELATED"/>
    <property type="match status" value="1"/>
</dbReference>
<name>A0A2A6LXM4_RHIFR</name>
<dbReference type="GO" id="GO:0043190">
    <property type="term" value="C:ATP-binding cassette (ABC) transporter complex"/>
    <property type="evidence" value="ECO:0007669"/>
    <property type="project" value="InterPro"/>
</dbReference>
<dbReference type="PIRSF" id="PIRSF002741">
    <property type="entry name" value="MppA"/>
    <property type="match status" value="1"/>
</dbReference>
<evidence type="ECO:0000256" key="3">
    <source>
        <dbReference type="ARBA" id="ARBA00022729"/>
    </source>
</evidence>
<dbReference type="Gene3D" id="3.90.76.10">
    <property type="entry name" value="Dipeptide-binding Protein, Domain 1"/>
    <property type="match status" value="1"/>
</dbReference>
<evidence type="ECO:0000313" key="6">
    <source>
        <dbReference type="Proteomes" id="UP000220353"/>
    </source>
</evidence>
<dbReference type="Gene3D" id="3.10.105.10">
    <property type="entry name" value="Dipeptide-binding Protein, Domain 3"/>
    <property type="match status" value="1"/>
</dbReference>
<evidence type="ECO:0000256" key="2">
    <source>
        <dbReference type="ARBA" id="ARBA00005695"/>
    </source>
</evidence>
<dbReference type="AlphaFoldDB" id="A0A2A6LXM4"/>
<evidence type="ECO:0000256" key="1">
    <source>
        <dbReference type="ARBA" id="ARBA00004418"/>
    </source>
</evidence>
<evidence type="ECO:0000259" key="4">
    <source>
        <dbReference type="Pfam" id="PF00496"/>
    </source>
</evidence>
<dbReference type="CDD" id="cd08513">
    <property type="entry name" value="PBP2_thermophilic_Hb8_like"/>
    <property type="match status" value="1"/>
</dbReference>
<dbReference type="Pfam" id="PF00496">
    <property type="entry name" value="SBP_bac_5"/>
    <property type="match status" value="1"/>
</dbReference>
<comment type="caution">
    <text evidence="5">The sequence shown here is derived from an EMBL/GenBank/DDBJ whole genome shotgun (WGS) entry which is preliminary data.</text>
</comment>
<dbReference type="GO" id="GO:0015833">
    <property type="term" value="P:peptide transport"/>
    <property type="evidence" value="ECO:0007669"/>
    <property type="project" value="TreeGrafter"/>
</dbReference>
<dbReference type="InterPro" id="IPR006311">
    <property type="entry name" value="TAT_signal"/>
</dbReference>
<evidence type="ECO:0000313" key="5">
    <source>
        <dbReference type="EMBL" id="PDT46982.1"/>
    </source>
</evidence>
<dbReference type="RefSeq" id="WP_037430798.1">
    <property type="nucleotide sequence ID" value="NZ_NWTC01000010.1"/>
</dbReference>
<comment type="subcellular location">
    <subcellularLocation>
        <location evidence="1">Periplasm</location>
    </subcellularLocation>
</comment>
<dbReference type="PROSITE" id="PS51318">
    <property type="entry name" value="TAT"/>
    <property type="match status" value="1"/>
</dbReference>
<dbReference type="GO" id="GO:0030288">
    <property type="term" value="C:outer membrane-bounded periplasmic space"/>
    <property type="evidence" value="ECO:0007669"/>
    <property type="project" value="UniProtKB-ARBA"/>
</dbReference>
<dbReference type="EMBL" id="NWTC01000010">
    <property type="protein sequence ID" value="PDT46982.1"/>
    <property type="molecule type" value="Genomic_DNA"/>
</dbReference>
<dbReference type="PANTHER" id="PTHR30290">
    <property type="entry name" value="PERIPLASMIC BINDING COMPONENT OF ABC TRANSPORTER"/>
    <property type="match status" value="1"/>
</dbReference>
<reference evidence="5 6" key="1">
    <citation type="submission" date="2017-09" db="EMBL/GenBank/DDBJ databases">
        <title>Comparative genomics of rhizobia isolated from Phaseolus vulgaris in China.</title>
        <authorList>
            <person name="Tong W."/>
        </authorList>
    </citation>
    <scope>NUCLEOTIDE SEQUENCE [LARGE SCALE GENOMIC DNA]</scope>
    <source>
        <strain evidence="5 6">PCH1</strain>
    </source>
</reference>
<feature type="domain" description="Solute-binding protein family 5" evidence="4">
    <location>
        <begin position="90"/>
        <end position="454"/>
    </location>
</feature>
<accession>A0A2A6LXM4</accession>
<gene>
    <name evidence="5" type="ORF">CO661_14970</name>
</gene>
<dbReference type="Proteomes" id="UP000220353">
    <property type="component" value="Unassembled WGS sequence"/>
</dbReference>